<evidence type="ECO:0000256" key="1">
    <source>
        <dbReference type="ARBA" id="ARBA00004651"/>
    </source>
</evidence>
<evidence type="ECO:0000256" key="6">
    <source>
        <dbReference type="ARBA" id="ARBA00022989"/>
    </source>
</evidence>
<feature type="region of interest" description="Disordered" evidence="8">
    <location>
        <begin position="387"/>
        <end position="408"/>
    </location>
</feature>
<feature type="transmembrane region" description="Helical" evidence="9">
    <location>
        <begin position="274"/>
        <end position="294"/>
    </location>
</feature>
<feature type="transmembrane region" description="Helical" evidence="9">
    <location>
        <begin position="343"/>
        <end position="367"/>
    </location>
</feature>
<keyword evidence="5 9" id="KW-0812">Transmembrane</keyword>
<keyword evidence="7 9" id="KW-0472">Membrane</keyword>
<gene>
    <name evidence="10" type="ORF">DCE93_06975</name>
</gene>
<keyword evidence="11" id="KW-1185">Reference proteome</keyword>
<organism evidence="10 11">
    <name type="scientific">Agromyces badenianii</name>
    <dbReference type="NCBI Taxonomy" id="2080742"/>
    <lineage>
        <taxon>Bacteria</taxon>
        <taxon>Bacillati</taxon>
        <taxon>Actinomycetota</taxon>
        <taxon>Actinomycetes</taxon>
        <taxon>Micrococcales</taxon>
        <taxon>Microbacteriaceae</taxon>
        <taxon>Agromyces</taxon>
    </lineage>
</organism>
<evidence type="ECO:0000256" key="9">
    <source>
        <dbReference type="SAM" id="Phobius"/>
    </source>
</evidence>
<dbReference type="AlphaFoldDB" id="A0A2S0WVR9"/>
<feature type="transmembrane region" description="Helical" evidence="9">
    <location>
        <begin position="301"/>
        <end position="323"/>
    </location>
</feature>
<name>A0A2S0WVR9_9MICO</name>
<evidence type="ECO:0000313" key="10">
    <source>
        <dbReference type="EMBL" id="AWB95433.1"/>
    </source>
</evidence>
<accession>A0A2S0WVR9</accession>
<evidence type="ECO:0000256" key="3">
    <source>
        <dbReference type="ARBA" id="ARBA00022448"/>
    </source>
</evidence>
<proteinExistence type="inferred from homology"/>
<evidence type="ECO:0000256" key="2">
    <source>
        <dbReference type="ARBA" id="ARBA00009773"/>
    </source>
</evidence>
<protein>
    <submittedName>
        <fullName evidence="10">AI-2E family transporter</fullName>
    </submittedName>
</protein>
<feature type="transmembrane region" description="Helical" evidence="9">
    <location>
        <begin position="52"/>
        <end position="72"/>
    </location>
</feature>
<feature type="transmembrane region" description="Helical" evidence="9">
    <location>
        <begin position="245"/>
        <end position="268"/>
    </location>
</feature>
<sequence>MRFQTRRLDLPSTETARSERQDGAIPKRSGAAPADSRRTSISRLWSDGLGRAGTRGAQILLVGAVVVALVWLLSRLSIVTIPLALALIFAAAFAPWMEWSRRHRLQPALGAALALVFLLTVITATLLFVVGSVSLEWRELAIKTEDGFQRVVAWMQTLPFSPDQGQLNDLEEQISAFVTSTEFGSGALGGIGAVTEVGASLGLMAIILFFLLKDGPQMWEFLVRPHEGVAYDRAERIRRKTVDVFGGYISSTAAAALFDAVGIFIGLLVLQVPLALPLAILTLLLAFIPIIGAVSAGAVAALVALVSNGPLNAALVVVVVIIVNQLEGNVLKPLLMGKTVSLHALVVLVVITAGTALGGITGALLAVPLTAAAWGVVQVWDGDNMPARWARPKTRERPAPGAGGRELS</sequence>
<dbReference type="InterPro" id="IPR002549">
    <property type="entry name" value="AI-2E-like"/>
</dbReference>
<dbReference type="EMBL" id="CP028913">
    <property type="protein sequence ID" value="AWB95433.1"/>
    <property type="molecule type" value="Genomic_DNA"/>
</dbReference>
<dbReference type="Pfam" id="PF01594">
    <property type="entry name" value="AI-2E_transport"/>
    <property type="match status" value="1"/>
</dbReference>
<keyword evidence="4" id="KW-1003">Cell membrane</keyword>
<keyword evidence="3" id="KW-0813">Transport</keyword>
<keyword evidence="6 9" id="KW-1133">Transmembrane helix</keyword>
<reference evidence="10 11" key="1">
    <citation type="submission" date="2018-04" db="EMBL/GenBank/DDBJ databases">
        <authorList>
            <person name="Li J."/>
        </authorList>
    </citation>
    <scope>NUCLEOTIDE SEQUENCE [LARGE SCALE GENOMIC DNA]</scope>
    <source>
        <strain evidence="11">30A</strain>
    </source>
</reference>
<dbReference type="GO" id="GO:0005886">
    <property type="term" value="C:plasma membrane"/>
    <property type="evidence" value="ECO:0007669"/>
    <property type="project" value="UniProtKB-SubCell"/>
</dbReference>
<feature type="transmembrane region" description="Helical" evidence="9">
    <location>
        <begin position="78"/>
        <end position="96"/>
    </location>
</feature>
<comment type="similarity">
    <text evidence="2">Belongs to the autoinducer-2 exporter (AI-2E) (TC 2.A.86) family.</text>
</comment>
<evidence type="ECO:0000256" key="7">
    <source>
        <dbReference type="ARBA" id="ARBA00023136"/>
    </source>
</evidence>
<evidence type="ECO:0000256" key="5">
    <source>
        <dbReference type="ARBA" id="ARBA00022692"/>
    </source>
</evidence>
<comment type="subcellular location">
    <subcellularLocation>
        <location evidence="1">Cell membrane</location>
        <topology evidence="1">Multi-pass membrane protein</topology>
    </subcellularLocation>
</comment>
<dbReference type="GO" id="GO:0055085">
    <property type="term" value="P:transmembrane transport"/>
    <property type="evidence" value="ECO:0007669"/>
    <property type="project" value="TreeGrafter"/>
</dbReference>
<dbReference type="KEGG" id="agm:DCE93_06975"/>
<evidence type="ECO:0000256" key="8">
    <source>
        <dbReference type="SAM" id="MobiDB-lite"/>
    </source>
</evidence>
<dbReference type="PANTHER" id="PTHR21716:SF53">
    <property type="entry name" value="PERMEASE PERM-RELATED"/>
    <property type="match status" value="1"/>
</dbReference>
<feature type="region of interest" description="Disordered" evidence="8">
    <location>
        <begin position="1"/>
        <end position="38"/>
    </location>
</feature>
<dbReference type="Proteomes" id="UP000244729">
    <property type="component" value="Chromosome"/>
</dbReference>
<evidence type="ECO:0000256" key="4">
    <source>
        <dbReference type="ARBA" id="ARBA00022475"/>
    </source>
</evidence>
<dbReference type="PANTHER" id="PTHR21716">
    <property type="entry name" value="TRANSMEMBRANE PROTEIN"/>
    <property type="match status" value="1"/>
</dbReference>
<evidence type="ECO:0000313" key="11">
    <source>
        <dbReference type="Proteomes" id="UP000244729"/>
    </source>
</evidence>
<feature type="transmembrane region" description="Helical" evidence="9">
    <location>
        <begin position="108"/>
        <end position="130"/>
    </location>
</feature>
<feature type="transmembrane region" description="Helical" evidence="9">
    <location>
        <begin position="187"/>
        <end position="212"/>
    </location>
</feature>
<dbReference type="OrthoDB" id="9784366at2"/>